<dbReference type="Pfam" id="PF00026">
    <property type="entry name" value="Asp"/>
    <property type="match status" value="1"/>
</dbReference>
<evidence type="ECO:0000313" key="10">
    <source>
        <dbReference type="EMBL" id="ESO83316.1"/>
    </source>
</evidence>
<proteinExistence type="inferred from homology"/>
<evidence type="ECO:0000256" key="8">
    <source>
        <dbReference type="ARBA" id="ARBA00023145"/>
    </source>
</evidence>
<accession>V3ZQZ1</accession>
<dbReference type="OrthoDB" id="2747330at2759"/>
<dbReference type="STRING" id="225164.V3ZQZ1"/>
<dbReference type="InterPro" id="IPR009119">
    <property type="entry name" value="BACE"/>
</dbReference>
<dbReference type="PROSITE" id="PS51767">
    <property type="entry name" value="PEPTIDASE_A1"/>
    <property type="match status" value="1"/>
</dbReference>
<dbReference type="Proteomes" id="UP000030746">
    <property type="component" value="Unassembled WGS sequence"/>
</dbReference>
<sequence>TIGGLSSDLYNSGIYYTPLQKLWYYEVLITDIAVDSNSLGLDCKEHNYDRTIVDTGTTNMRFPKRVYKSILNHIQHKVQIMERPFSPSFWSGDEVMCWEDAMLPFQVFPTISLSMYHSENSLFKLHIPSECSLLVDDKLTSAPR</sequence>
<keyword evidence="8" id="KW-0865">Zymogen</keyword>
<evidence type="ECO:0000256" key="6">
    <source>
        <dbReference type="ARBA" id="ARBA00022801"/>
    </source>
</evidence>
<feature type="non-terminal residue" evidence="10">
    <location>
        <position position="1"/>
    </location>
</feature>
<dbReference type="GO" id="GO:0050435">
    <property type="term" value="P:amyloid-beta metabolic process"/>
    <property type="evidence" value="ECO:0007669"/>
    <property type="project" value="TreeGrafter"/>
</dbReference>
<keyword evidence="7" id="KW-0472">Membrane</keyword>
<dbReference type="GO" id="GO:0005886">
    <property type="term" value="C:plasma membrane"/>
    <property type="evidence" value="ECO:0007669"/>
    <property type="project" value="TreeGrafter"/>
</dbReference>
<evidence type="ECO:0000259" key="9">
    <source>
        <dbReference type="PROSITE" id="PS51767"/>
    </source>
</evidence>
<keyword evidence="3" id="KW-0645">Protease</keyword>
<dbReference type="Gene3D" id="2.40.70.10">
    <property type="entry name" value="Acid Proteases"/>
    <property type="match status" value="1"/>
</dbReference>
<dbReference type="PANTHER" id="PTHR47965">
    <property type="entry name" value="ASPARTYL PROTEASE-RELATED"/>
    <property type="match status" value="1"/>
</dbReference>
<keyword evidence="5" id="KW-0064">Aspartyl protease</keyword>
<protein>
    <recommendedName>
        <fullName evidence="9">Peptidase A1 domain-containing protein</fullName>
    </recommendedName>
</protein>
<dbReference type="AlphaFoldDB" id="V3ZQZ1"/>
<dbReference type="PRINTS" id="PR01815">
    <property type="entry name" value="BACEFAMILY"/>
</dbReference>
<dbReference type="InterPro" id="IPR001461">
    <property type="entry name" value="Aspartic_peptidase_A1"/>
</dbReference>
<reference evidence="10 11" key="1">
    <citation type="journal article" date="2013" name="Nature">
        <title>Insights into bilaterian evolution from three spiralian genomes.</title>
        <authorList>
            <person name="Simakov O."/>
            <person name="Marletaz F."/>
            <person name="Cho S.J."/>
            <person name="Edsinger-Gonzales E."/>
            <person name="Havlak P."/>
            <person name="Hellsten U."/>
            <person name="Kuo D.H."/>
            <person name="Larsson T."/>
            <person name="Lv J."/>
            <person name="Arendt D."/>
            <person name="Savage R."/>
            <person name="Osoegawa K."/>
            <person name="de Jong P."/>
            <person name="Grimwood J."/>
            <person name="Chapman J.A."/>
            <person name="Shapiro H."/>
            <person name="Aerts A."/>
            <person name="Otillar R.P."/>
            <person name="Terry A.Y."/>
            <person name="Boore J.L."/>
            <person name="Grigoriev I.V."/>
            <person name="Lindberg D.R."/>
            <person name="Seaver E.C."/>
            <person name="Weisblat D.A."/>
            <person name="Putnam N.H."/>
            <person name="Rokhsar D.S."/>
        </authorList>
    </citation>
    <scope>NUCLEOTIDE SEQUENCE [LARGE SCALE GENOMIC DNA]</scope>
</reference>
<gene>
    <name evidence="10" type="ORF">LOTGIDRAFT_169338</name>
</gene>
<dbReference type="CTD" id="20241121"/>
<dbReference type="SUPFAM" id="SSF50630">
    <property type="entry name" value="Acid proteases"/>
    <property type="match status" value="1"/>
</dbReference>
<dbReference type="GO" id="GO:0006509">
    <property type="term" value="P:membrane protein ectodomain proteolysis"/>
    <property type="evidence" value="ECO:0007669"/>
    <property type="project" value="TreeGrafter"/>
</dbReference>
<dbReference type="KEGG" id="lgi:LOTGIDRAFT_169338"/>
<evidence type="ECO:0000256" key="5">
    <source>
        <dbReference type="ARBA" id="ARBA00022750"/>
    </source>
</evidence>
<evidence type="ECO:0000256" key="1">
    <source>
        <dbReference type="ARBA" id="ARBA00004370"/>
    </source>
</evidence>
<dbReference type="InterPro" id="IPR033121">
    <property type="entry name" value="PEPTIDASE_A1"/>
</dbReference>
<feature type="domain" description="Peptidase A1" evidence="9">
    <location>
        <begin position="1"/>
        <end position="144"/>
    </location>
</feature>
<evidence type="ECO:0000256" key="2">
    <source>
        <dbReference type="ARBA" id="ARBA00007447"/>
    </source>
</evidence>
<dbReference type="PANTHER" id="PTHR47965:SF12">
    <property type="entry name" value="ASPARTIC PROTEINASE 3-RELATED"/>
    <property type="match status" value="1"/>
</dbReference>
<dbReference type="MEROPS" id="A01.004"/>
<dbReference type="GO" id="GO:0005802">
    <property type="term" value="C:trans-Golgi network"/>
    <property type="evidence" value="ECO:0007669"/>
    <property type="project" value="TreeGrafter"/>
</dbReference>
<dbReference type="GO" id="GO:0004190">
    <property type="term" value="F:aspartic-type endopeptidase activity"/>
    <property type="evidence" value="ECO:0007669"/>
    <property type="project" value="UniProtKB-KW"/>
</dbReference>
<dbReference type="RefSeq" id="XP_009065922.1">
    <property type="nucleotide sequence ID" value="XM_009067674.1"/>
</dbReference>
<keyword evidence="11" id="KW-1185">Reference proteome</keyword>
<evidence type="ECO:0000256" key="3">
    <source>
        <dbReference type="ARBA" id="ARBA00022670"/>
    </source>
</evidence>
<dbReference type="HOGENOM" id="CLU_1801290_0_0_1"/>
<keyword evidence="6" id="KW-0378">Hydrolase</keyword>
<comment type="subcellular location">
    <subcellularLocation>
        <location evidence="1">Membrane</location>
    </subcellularLocation>
</comment>
<keyword evidence="4" id="KW-0732">Signal</keyword>
<dbReference type="EMBL" id="KB203711">
    <property type="protein sequence ID" value="ESO83316.1"/>
    <property type="molecule type" value="Genomic_DNA"/>
</dbReference>
<dbReference type="GeneID" id="20241121"/>
<evidence type="ECO:0000256" key="7">
    <source>
        <dbReference type="ARBA" id="ARBA00023136"/>
    </source>
</evidence>
<dbReference type="GO" id="GO:0005768">
    <property type="term" value="C:endosome"/>
    <property type="evidence" value="ECO:0007669"/>
    <property type="project" value="TreeGrafter"/>
</dbReference>
<evidence type="ECO:0000256" key="4">
    <source>
        <dbReference type="ARBA" id="ARBA00022729"/>
    </source>
</evidence>
<dbReference type="InterPro" id="IPR021109">
    <property type="entry name" value="Peptidase_aspartic_dom_sf"/>
</dbReference>
<organism evidence="10 11">
    <name type="scientific">Lottia gigantea</name>
    <name type="common">Giant owl limpet</name>
    <dbReference type="NCBI Taxonomy" id="225164"/>
    <lineage>
        <taxon>Eukaryota</taxon>
        <taxon>Metazoa</taxon>
        <taxon>Spiralia</taxon>
        <taxon>Lophotrochozoa</taxon>
        <taxon>Mollusca</taxon>
        <taxon>Gastropoda</taxon>
        <taxon>Patellogastropoda</taxon>
        <taxon>Lottioidea</taxon>
        <taxon>Lottiidae</taxon>
        <taxon>Lottia</taxon>
    </lineage>
</organism>
<name>V3ZQZ1_LOTGI</name>
<comment type="similarity">
    <text evidence="2">Belongs to the peptidase A1 family.</text>
</comment>
<evidence type="ECO:0000313" key="11">
    <source>
        <dbReference type="Proteomes" id="UP000030746"/>
    </source>
</evidence>